<dbReference type="EMBL" id="JACHNE010000001">
    <property type="protein sequence ID" value="MBB5800036.1"/>
    <property type="molecule type" value="Genomic_DNA"/>
</dbReference>
<dbReference type="Gene3D" id="3.30.530.20">
    <property type="match status" value="1"/>
</dbReference>
<name>A0A7W9LXR9_9ACTN</name>
<dbReference type="InterPro" id="IPR023393">
    <property type="entry name" value="START-like_dom_sf"/>
</dbReference>
<dbReference type="Proteomes" id="UP000590647">
    <property type="component" value="Unassembled WGS sequence"/>
</dbReference>
<dbReference type="AlphaFoldDB" id="A0A7W9LXR9"/>
<evidence type="ECO:0000313" key="2">
    <source>
        <dbReference type="Proteomes" id="UP000590647"/>
    </source>
</evidence>
<evidence type="ECO:0000313" key="1">
    <source>
        <dbReference type="EMBL" id="MBB5800036.1"/>
    </source>
</evidence>
<organism evidence="1 2">
    <name type="scientific">Streptomyces caelestis</name>
    <dbReference type="NCBI Taxonomy" id="36816"/>
    <lineage>
        <taxon>Bacteria</taxon>
        <taxon>Bacillati</taxon>
        <taxon>Actinomycetota</taxon>
        <taxon>Actinomycetes</taxon>
        <taxon>Kitasatosporales</taxon>
        <taxon>Streptomycetaceae</taxon>
        <taxon>Streptomyces</taxon>
    </lineage>
</organism>
<protein>
    <submittedName>
        <fullName evidence="1">Uncharacterized protein</fullName>
    </submittedName>
</protein>
<dbReference type="RefSeq" id="WP_184992786.1">
    <property type="nucleotide sequence ID" value="NZ_JACHNE010000001.1"/>
</dbReference>
<proteinExistence type="predicted"/>
<keyword evidence="2" id="KW-1185">Reference proteome</keyword>
<sequence length="60" mass="6524">MSDVTRMPELSEELQSARWADGAADPAAGARFAGRNKHVVCGRSRESERGVTAALERIRP</sequence>
<gene>
    <name evidence="1" type="ORF">HDA41_008000</name>
</gene>
<comment type="caution">
    <text evidence="1">The sequence shown here is derived from an EMBL/GenBank/DDBJ whole genome shotgun (WGS) entry which is preliminary data.</text>
</comment>
<accession>A0A7W9LXR9</accession>
<reference evidence="1 2" key="1">
    <citation type="submission" date="2020-08" db="EMBL/GenBank/DDBJ databases">
        <title>Sequencing the genomes of 1000 actinobacteria strains.</title>
        <authorList>
            <person name="Klenk H.-P."/>
        </authorList>
    </citation>
    <scope>NUCLEOTIDE SEQUENCE [LARGE SCALE GENOMIC DNA]</scope>
    <source>
        <strain evidence="1 2">DSM 40084</strain>
    </source>
</reference>